<accession>A0A368GJ16</accession>
<evidence type="ECO:0000259" key="3">
    <source>
        <dbReference type="PROSITE" id="PS50026"/>
    </source>
</evidence>
<organism evidence="4 5">
    <name type="scientific">Ancylostoma caninum</name>
    <name type="common">Dog hookworm</name>
    <dbReference type="NCBI Taxonomy" id="29170"/>
    <lineage>
        <taxon>Eukaryota</taxon>
        <taxon>Metazoa</taxon>
        <taxon>Ecdysozoa</taxon>
        <taxon>Nematoda</taxon>
        <taxon>Chromadorea</taxon>
        <taxon>Rhabditida</taxon>
        <taxon>Rhabditina</taxon>
        <taxon>Rhabditomorpha</taxon>
        <taxon>Strongyloidea</taxon>
        <taxon>Ancylostomatidae</taxon>
        <taxon>Ancylostomatinae</taxon>
        <taxon>Ancylostoma</taxon>
    </lineage>
</organism>
<keyword evidence="1" id="KW-1015">Disulfide bond</keyword>
<dbReference type="Gene3D" id="2.10.25.10">
    <property type="entry name" value="Laminin"/>
    <property type="match status" value="1"/>
</dbReference>
<evidence type="ECO:0000313" key="5">
    <source>
        <dbReference type="Proteomes" id="UP000252519"/>
    </source>
</evidence>
<dbReference type="SUPFAM" id="SSF57196">
    <property type="entry name" value="EGF/Laminin"/>
    <property type="match status" value="1"/>
</dbReference>
<dbReference type="OrthoDB" id="5835689at2759"/>
<proteinExistence type="predicted"/>
<dbReference type="EMBL" id="JOJR01000174">
    <property type="protein sequence ID" value="RCN42965.1"/>
    <property type="molecule type" value="Genomic_DNA"/>
</dbReference>
<dbReference type="InterPro" id="IPR000742">
    <property type="entry name" value="EGF"/>
</dbReference>
<gene>
    <name evidence="4" type="ORF">ANCCAN_11099</name>
</gene>
<reference evidence="4 5" key="1">
    <citation type="submission" date="2014-10" db="EMBL/GenBank/DDBJ databases">
        <title>Draft genome of the hookworm Ancylostoma caninum.</title>
        <authorList>
            <person name="Mitreva M."/>
        </authorList>
    </citation>
    <scope>NUCLEOTIDE SEQUENCE [LARGE SCALE GENOMIC DNA]</scope>
    <source>
        <strain evidence="4 5">Baltimore</strain>
    </source>
</reference>
<sequence>MSIFPSEQNKRISVTDNVVYLHAMTTKLDRAVLECSVRKENSTKEQKNIKARIMLVAQDCGGYGSEGTDTSMNRMNPCRHGSCRVTNDYGFERLECRCLPQFTGLYCDKLATGATIFELIYYSPVIALVAVLLFVACCFRCVEGVKREQPMALEKHIPSGDLSVDMQKNYPAMFITPEQYAKLAAAAHMEEVDALAPDSKEWEPSEKKITSKVNVCLMLWFF</sequence>
<keyword evidence="1" id="KW-0245">EGF-like domain</keyword>
<keyword evidence="2" id="KW-1133">Transmembrane helix</keyword>
<dbReference type="PROSITE" id="PS50026">
    <property type="entry name" value="EGF_3"/>
    <property type="match status" value="1"/>
</dbReference>
<dbReference type="PROSITE" id="PS00022">
    <property type="entry name" value="EGF_1"/>
    <property type="match status" value="1"/>
</dbReference>
<feature type="disulfide bond" evidence="1">
    <location>
        <begin position="98"/>
        <end position="107"/>
    </location>
</feature>
<evidence type="ECO:0000256" key="1">
    <source>
        <dbReference type="PROSITE-ProRule" id="PRU00076"/>
    </source>
</evidence>
<evidence type="ECO:0000256" key="2">
    <source>
        <dbReference type="SAM" id="Phobius"/>
    </source>
</evidence>
<keyword evidence="2" id="KW-0472">Membrane</keyword>
<feature type="domain" description="EGF-like" evidence="3">
    <location>
        <begin position="74"/>
        <end position="108"/>
    </location>
</feature>
<comment type="caution">
    <text evidence="4">The sequence shown here is derived from an EMBL/GenBank/DDBJ whole genome shotgun (WGS) entry which is preliminary data.</text>
</comment>
<evidence type="ECO:0000313" key="4">
    <source>
        <dbReference type="EMBL" id="RCN42965.1"/>
    </source>
</evidence>
<dbReference type="Proteomes" id="UP000252519">
    <property type="component" value="Unassembled WGS sequence"/>
</dbReference>
<keyword evidence="5" id="KW-1185">Reference proteome</keyword>
<protein>
    <recommendedName>
        <fullName evidence="3">EGF-like domain-containing protein</fullName>
    </recommendedName>
</protein>
<dbReference type="AlphaFoldDB" id="A0A368GJ16"/>
<feature type="transmembrane region" description="Helical" evidence="2">
    <location>
        <begin position="119"/>
        <end position="142"/>
    </location>
</feature>
<keyword evidence="2" id="KW-0812">Transmembrane</keyword>
<comment type="caution">
    <text evidence="1">Lacks conserved residue(s) required for the propagation of feature annotation.</text>
</comment>
<name>A0A368GJ16_ANCCA</name>